<dbReference type="GO" id="GO:0010181">
    <property type="term" value="F:FMN binding"/>
    <property type="evidence" value="ECO:0007669"/>
    <property type="project" value="TreeGrafter"/>
</dbReference>
<reference evidence="2 3" key="1">
    <citation type="submission" date="2020-07" db="EMBL/GenBank/DDBJ databases">
        <title>Genomic diversity of species in the Neisseriaceae family.</title>
        <authorList>
            <person name="Vincent A.T."/>
            <person name="Bernet E."/>
            <person name="Veyrier F.J."/>
        </authorList>
    </citation>
    <scope>NUCLEOTIDE SEQUENCE [LARGE SCALE GENOMIC DNA]</scope>
    <source>
        <strain evidence="2 3">DSM 22244</strain>
    </source>
</reference>
<organism evidence="2 3">
    <name type="scientific">Neisseria shayeganii</name>
    <dbReference type="NCBI Taxonomy" id="607712"/>
    <lineage>
        <taxon>Bacteria</taxon>
        <taxon>Pseudomonadati</taxon>
        <taxon>Pseudomonadota</taxon>
        <taxon>Betaproteobacteria</taxon>
        <taxon>Neisseriales</taxon>
        <taxon>Neisseriaceae</taxon>
        <taxon>Neisseria</taxon>
    </lineage>
</organism>
<dbReference type="Gene3D" id="3.40.50.360">
    <property type="match status" value="1"/>
</dbReference>
<sequence>MTHIALVVGSLSQNSINRAVAAHIVAQAPAGVHVEEVHIGDLPLYTQDRDSQSMPEYERVRAQLRAADAVLIVSPEHNRSMPAAVKNLIDIGSRPFGHSVWNGKKVAVATASPGSYGGINSGLHLRQSLQSLGAEVLIAPEVFLSRANAALDKGQVSDERTAAFLNKFAAAFYAWAAE</sequence>
<dbReference type="InterPro" id="IPR029039">
    <property type="entry name" value="Flavoprotein-like_sf"/>
</dbReference>
<evidence type="ECO:0000259" key="1">
    <source>
        <dbReference type="Pfam" id="PF03358"/>
    </source>
</evidence>
<dbReference type="GO" id="GO:0016491">
    <property type="term" value="F:oxidoreductase activity"/>
    <property type="evidence" value="ECO:0007669"/>
    <property type="project" value="InterPro"/>
</dbReference>
<dbReference type="AlphaFoldDB" id="A0A7D7NC13"/>
<evidence type="ECO:0000313" key="3">
    <source>
        <dbReference type="Proteomes" id="UP000514752"/>
    </source>
</evidence>
<feature type="domain" description="NADPH-dependent FMN reductase-like" evidence="1">
    <location>
        <begin position="3"/>
        <end position="147"/>
    </location>
</feature>
<dbReference type="InterPro" id="IPR050712">
    <property type="entry name" value="NAD(P)H-dep_reductase"/>
</dbReference>
<dbReference type="KEGG" id="nsg:H3L94_02810"/>
<gene>
    <name evidence="2" type="ORF">H3L94_02810</name>
</gene>
<name>A0A7D7NC13_9NEIS</name>
<dbReference type="Proteomes" id="UP000514752">
    <property type="component" value="Chromosome"/>
</dbReference>
<dbReference type="RefSeq" id="WP_182122575.1">
    <property type="nucleotide sequence ID" value="NZ_CP059567.1"/>
</dbReference>
<dbReference type="GO" id="GO:0005829">
    <property type="term" value="C:cytosol"/>
    <property type="evidence" value="ECO:0007669"/>
    <property type="project" value="TreeGrafter"/>
</dbReference>
<evidence type="ECO:0000313" key="2">
    <source>
        <dbReference type="EMBL" id="QMT40995.1"/>
    </source>
</evidence>
<dbReference type="PANTHER" id="PTHR30543:SF21">
    <property type="entry name" value="NAD(P)H-DEPENDENT FMN REDUCTASE LOT6"/>
    <property type="match status" value="1"/>
</dbReference>
<dbReference type="EMBL" id="CP059567">
    <property type="protein sequence ID" value="QMT40995.1"/>
    <property type="molecule type" value="Genomic_DNA"/>
</dbReference>
<dbReference type="InterPro" id="IPR005025">
    <property type="entry name" value="FMN_Rdtase-like_dom"/>
</dbReference>
<dbReference type="SUPFAM" id="SSF52218">
    <property type="entry name" value="Flavoproteins"/>
    <property type="match status" value="1"/>
</dbReference>
<protein>
    <submittedName>
        <fullName evidence="2">NAD(P)H-dependent oxidoreductase</fullName>
    </submittedName>
</protein>
<dbReference type="PANTHER" id="PTHR30543">
    <property type="entry name" value="CHROMATE REDUCTASE"/>
    <property type="match status" value="1"/>
</dbReference>
<proteinExistence type="predicted"/>
<accession>A0A7D7NC13</accession>
<dbReference type="Pfam" id="PF03358">
    <property type="entry name" value="FMN_red"/>
    <property type="match status" value="1"/>
</dbReference>